<dbReference type="InterPro" id="IPR020094">
    <property type="entry name" value="TruA/RsuA/RluB/E/F_N"/>
</dbReference>
<dbReference type="Gene3D" id="3.10.290.10">
    <property type="entry name" value="RNA-binding S4 domain"/>
    <property type="match status" value="1"/>
</dbReference>
<dbReference type="Gene3D" id="3.30.70.1560">
    <property type="entry name" value="Alpha-L RNA-binding motif"/>
    <property type="match status" value="1"/>
</dbReference>
<dbReference type="Pfam" id="PF00849">
    <property type="entry name" value="PseudoU_synth_2"/>
    <property type="match status" value="1"/>
</dbReference>
<dbReference type="InterPro" id="IPR018496">
    <property type="entry name" value="PsdUridine_synth_RsuA/RluB_CS"/>
</dbReference>
<evidence type="ECO:0000256" key="1">
    <source>
        <dbReference type="ARBA" id="ARBA00008348"/>
    </source>
</evidence>
<accession>A0A7Z0PFT7</accession>
<evidence type="ECO:0000313" key="8">
    <source>
        <dbReference type="Proteomes" id="UP000526184"/>
    </source>
</evidence>
<evidence type="ECO:0000256" key="4">
    <source>
        <dbReference type="PROSITE-ProRule" id="PRU00182"/>
    </source>
</evidence>
<dbReference type="GO" id="GO:0000455">
    <property type="term" value="P:enzyme-directed rRNA pseudouridine synthesis"/>
    <property type="evidence" value="ECO:0007669"/>
    <property type="project" value="UniProtKB-ARBA"/>
</dbReference>
<dbReference type="SMART" id="SM00363">
    <property type="entry name" value="S4"/>
    <property type="match status" value="1"/>
</dbReference>
<dbReference type="GO" id="GO:0005829">
    <property type="term" value="C:cytosol"/>
    <property type="evidence" value="ECO:0007669"/>
    <property type="project" value="UniProtKB-ARBA"/>
</dbReference>
<name>A0A7Z0PFT7_9FUSO</name>
<dbReference type="InterPro" id="IPR020103">
    <property type="entry name" value="PsdUridine_synth_cat_dom_sf"/>
</dbReference>
<feature type="domain" description="RNA-binding S4" evidence="6">
    <location>
        <begin position="1"/>
        <end position="64"/>
    </location>
</feature>
<comment type="caution">
    <text evidence="7">The sequence shown here is derived from an EMBL/GenBank/DDBJ whole genome shotgun (WGS) entry which is preliminary data.</text>
</comment>
<dbReference type="RefSeq" id="WP_180135373.1">
    <property type="nucleotide sequence ID" value="NZ_JABMKT010000003.1"/>
</dbReference>
<dbReference type="EC" id="5.4.99.-" evidence="5"/>
<keyword evidence="2 4" id="KW-0694">RNA-binding</keyword>
<dbReference type="InterPro" id="IPR042092">
    <property type="entry name" value="PsdUridine_s_RsuA/RluB/E/F_cat"/>
</dbReference>
<evidence type="ECO:0000313" key="7">
    <source>
        <dbReference type="EMBL" id="NYV27450.1"/>
    </source>
</evidence>
<dbReference type="Proteomes" id="UP000526184">
    <property type="component" value="Unassembled WGS sequence"/>
</dbReference>
<dbReference type="CDD" id="cd00165">
    <property type="entry name" value="S4"/>
    <property type="match status" value="1"/>
</dbReference>
<dbReference type="InterPro" id="IPR050343">
    <property type="entry name" value="RsuA_PseudoU_synthase"/>
</dbReference>
<evidence type="ECO:0000259" key="6">
    <source>
        <dbReference type="SMART" id="SM00363"/>
    </source>
</evidence>
<dbReference type="InterPro" id="IPR036986">
    <property type="entry name" value="S4_RNA-bd_sf"/>
</dbReference>
<sequence length="230" mass="26473">MRLDKFLANSGIGTRKEVKELIKLRKITVNDIIVKSNDMKIDEIKDVIKYENNIINYTKFRYIMLNKPKGYISATEDLKQKTVLDLITDFKTYNLFPVGRLDIDTEGLLLLTNDGNLAHNLLSPKKHVEKKYYVELRDIINSSQIGILESGVDIGDDIITKPSKISKIDSDKVFITITEGKFHQIKRMFEAVDNKVMYLKRISMGSLILDENLKLGEYRELTVEELEGLL</sequence>
<dbReference type="PANTHER" id="PTHR47683:SF4">
    <property type="entry name" value="PSEUDOURIDINE SYNTHASE"/>
    <property type="match status" value="1"/>
</dbReference>
<keyword evidence="8" id="KW-1185">Reference proteome</keyword>
<keyword evidence="3 5" id="KW-0413">Isomerase</keyword>
<reference evidence="7 8" key="1">
    <citation type="submission" date="2020-05" db="EMBL/GenBank/DDBJ databases">
        <title>Streptobacillus felis strain LHL191014123.</title>
        <authorList>
            <person name="Fawzy A."/>
            <person name="Rau J."/>
            <person name="Risse K."/>
            <person name="Schauerte N."/>
            <person name="Geiger C."/>
            <person name="Blom J."/>
            <person name="Imirzalioglu C."/>
            <person name="Falgenhauer J."/>
            <person name="Bach A."/>
            <person name="Herden C."/>
            <person name="Eisenberg T."/>
        </authorList>
    </citation>
    <scope>NUCLEOTIDE SEQUENCE [LARGE SCALE GENOMIC DNA]</scope>
    <source>
        <strain evidence="7 8">LHL191014123</strain>
    </source>
</reference>
<dbReference type="FunFam" id="3.30.70.1560:FF:000001">
    <property type="entry name" value="Pseudouridine synthase"/>
    <property type="match status" value="1"/>
</dbReference>
<dbReference type="NCBIfam" id="TIGR00093">
    <property type="entry name" value="pseudouridine synthase"/>
    <property type="match status" value="1"/>
</dbReference>
<protein>
    <recommendedName>
        <fullName evidence="5">Pseudouridine synthase</fullName>
        <ecNumber evidence="5">5.4.99.-</ecNumber>
    </recommendedName>
</protein>
<dbReference type="CDD" id="cd02553">
    <property type="entry name" value="PseudoU_synth_RsuA"/>
    <property type="match status" value="1"/>
</dbReference>
<dbReference type="InterPro" id="IPR002942">
    <property type="entry name" value="S4_RNA-bd"/>
</dbReference>
<dbReference type="InterPro" id="IPR000748">
    <property type="entry name" value="PsdUridine_synth_RsuA/RluB/E/F"/>
</dbReference>
<dbReference type="PROSITE" id="PS01149">
    <property type="entry name" value="PSI_RSU"/>
    <property type="match status" value="1"/>
</dbReference>
<dbReference type="InterPro" id="IPR006145">
    <property type="entry name" value="PsdUridine_synth_RsuA/RluA"/>
</dbReference>
<evidence type="ECO:0000256" key="3">
    <source>
        <dbReference type="ARBA" id="ARBA00023235"/>
    </source>
</evidence>
<gene>
    <name evidence="7" type="ORF">HP397_01230</name>
</gene>
<dbReference type="SUPFAM" id="SSF55174">
    <property type="entry name" value="Alpha-L RNA-binding motif"/>
    <property type="match status" value="1"/>
</dbReference>
<dbReference type="GO" id="GO:0120159">
    <property type="term" value="F:rRNA pseudouridine synthase activity"/>
    <property type="evidence" value="ECO:0007669"/>
    <property type="project" value="UniProtKB-ARBA"/>
</dbReference>
<evidence type="ECO:0000256" key="2">
    <source>
        <dbReference type="ARBA" id="ARBA00022884"/>
    </source>
</evidence>
<dbReference type="SUPFAM" id="SSF55120">
    <property type="entry name" value="Pseudouridine synthase"/>
    <property type="match status" value="1"/>
</dbReference>
<dbReference type="Pfam" id="PF01479">
    <property type="entry name" value="S4"/>
    <property type="match status" value="1"/>
</dbReference>
<dbReference type="EMBL" id="JABMKT010000003">
    <property type="protein sequence ID" value="NYV27450.1"/>
    <property type="molecule type" value="Genomic_DNA"/>
</dbReference>
<dbReference type="PANTHER" id="PTHR47683">
    <property type="entry name" value="PSEUDOURIDINE SYNTHASE FAMILY PROTEIN-RELATED"/>
    <property type="match status" value="1"/>
</dbReference>
<comment type="similarity">
    <text evidence="1 5">Belongs to the pseudouridine synthase RsuA family.</text>
</comment>
<proteinExistence type="inferred from homology"/>
<dbReference type="GO" id="GO:0003723">
    <property type="term" value="F:RNA binding"/>
    <property type="evidence" value="ECO:0007669"/>
    <property type="project" value="UniProtKB-KW"/>
</dbReference>
<evidence type="ECO:0000256" key="5">
    <source>
        <dbReference type="RuleBase" id="RU003887"/>
    </source>
</evidence>
<organism evidence="7 8">
    <name type="scientific">Streptobacillus felis</name>
    <dbReference type="NCBI Taxonomy" id="1384509"/>
    <lineage>
        <taxon>Bacteria</taxon>
        <taxon>Fusobacteriati</taxon>
        <taxon>Fusobacteriota</taxon>
        <taxon>Fusobacteriia</taxon>
        <taxon>Fusobacteriales</taxon>
        <taxon>Leptotrichiaceae</taxon>
        <taxon>Streptobacillus</taxon>
    </lineage>
</organism>
<dbReference type="AlphaFoldDB" id="A0A7Z0PFT7"/>
<dbReference type="PROSITE" id="PS50889">
    <property type="entry name" value="S4"/>
    <property type="match status" value="1"/>
</dbReference>
<dbReference type="Gene3D" id="3.30.70.580">
    <property type="entry name" value="Pseudouridine synthase I, catalytic domain, N-terminal subdomain"/>
    <property type="match status" value="1"/>
</dbReference>